<dbReference type="RefSeq" id="WP_096354019.1">
    <property type="nucleotide sequence ID" value="NZ_AP017313.1"/>
</dbReference>
<dbReference type="Proteomes" id="UP000218263">
    <property type="component" value="Chromosome"/>
</dbReference>
<protein>
    <submittedName>
        <fullName evidence="1">Uncharacterized protein</fullName>
    </submittedName>
</protein>
<dbReference type="EMBL" id="AP017313">
    <property type="protein sequence ID" value="BAU55629.1"/>
    <property type="molecule type" value="Genomic_DNA"/>
</dbReference>
<keyword evidence="2" id="KW-1185">Reference proteome</keyword>
<accession>A0A0X8X922</accession>
<name>A0A0X8X922_9SPHI</name>
<dbReference type="AlphaFoldDB" id="A0A0X8X922"/>
<reference evidence="1 2" key="1">
    <citation type="submission" date="2015-12" db="EMBL/GenBank/DDBJ databases">
        <title>Genome sequence of Mucilaginibacter gotjawali.</title>
        <authorList>
            <person name="Lee J.S."/>
            <person name="Lee K.C."/>
            <person name="Kim K.K."/>
            <person name="Lee B.W."/>
        </authorList>
    </citation>
    <scope>NUCLEOTIDE SEQUENCE [LARGE SCALE GENOMIC DNA]</scope>
    <source>
        <strain evidence="1 2">SA3-7</strain>
    </source>
</reference>
<evidence type="ECO:0000313" key="2">
    <source>
        <dbReference type="Proteomes" id="UP000218263"/>
    </source>
</evidence>
<sequence>MNWIHFLLWVAGIYSVYYLSVILIDLAGSRRIPAEQQHNQELTFSETVTPTKLQHDPVAGDRTNSKPRPEAPAKRKTGPEVIGSGGVGFNELFRLAKQEAIIYTQSVSF</sequence>
<gene>
    <name evidence="1" type="ORF">MgSA37_03820</name>
</gene>
<organism evidence="1 2">
    <name type="scientific">Mucilaginibacter gotjawali</name>
    <dbReference type="NCBI Taxonomy" id="1550579"/>
    <lineage>
        <taxon>Bacteria</taxon>
        <taxon>Pseudomonadati</taxon>
        <taxon>Bacteroidota</taxon>
        <taxon>Sphingobacteriia</taxon>
        <taxon>Sphingobacteriales</taxon>
        <taxon>Sphingobacteriaceae</taxon>
        <taxon>Mucilaginibacter</taxon>
    </lineage>
</organism>
<dbReference type="OrthoDB" id="797966at2"/>
<evidence type="ECO:0000313" key="1">
    <source>
        <dbReference type="EMBL" id="BAU55629.1"/>
    </source>
</evidence>
<dbReference type="KEGG" id="mgot:MgSA37_03820"/>
<proteinExistence type="predicted"/>